<dbReference type="Proteomes" id="UP001165060">
    <property type="component" value="Unassembled WGS sequence"/>
</dbReference>
<accession>A0ABQ6MRC6</accession>
<feature type="non-terminal residue" evidence="1">
    <location>
        <position position="1"/>
    </location>
</feature>
<reference evidence="1 2" key="1">
    <citation type="journal article" date="2023" name="Commun. Biol.">
        <title>Genome analysis of Parmales, the sister group of diatoms, reveals the evolutionary specialization of diatoms from phago-mixotrophs to photoautotrophs.</title>
        <authorList>
            <person name="Ban H."/>
            <person name="Sato S."/>
            <person name="Yoshikawa S."/>
            <person name="Yamada K."/>
            <person name="Nakamura Y."/>
            <person name="Ichinomiya M."/>
            <person name="Sato N."/>
            <person name="Blanc-Mathieu R."/>
            <person name="Endo H."/>
            <person name="Kuwata A."/>
            <person name="Ogata H."/>
        </authorList>
    </citation>
    <scope>NUCLEOTIDE SEQUENCE [LARGE SCALE GENOMIC DNA]</scope>
</reference>
<evidence type="ECO:0000313" key="2">
    <source>
        <dbReference type="Proteomes" id="UP001165060"/>
    </source>
</evidence>
<protein>
    <recommendedName>
        <fullName evidence="3">Nucleoside-diphosphate kinase</fullName>
    </recommendedName>
</protein>
<evidence type="ECO:0000313" key="1">
    <source>
        <dbReference type="EMBL" id="GMI30524.1"/>
    </source>
</evidence>
<organism evidence="1 2">
    <name type="scientific">Tetraparma gracilis</name>
    <dbReference type="NCBI Taxonomy" id="2962635"/>
    <lineage>
        <taxon>Eukaryota</taxon>
        <taxon>Sar</taxon>
        <taxon>Stramenopiles</taxon>
        <taxon>Ochrophyta</taxon>
        <taxon>Bolidophyceae</taxon>
        <taxon>Parmales</taxon>
        <taxon>Triparmaceae</taxon>
        <taxon>Tetraparma</taxon>
    </lineage>
</organism>
<proteinExistence type="predicted"/>
<dbReference type="InterPro" id="IPR036850">
    <property type="entry name" value="NDK-like_dom_sf"/>
</dbReference>
<dbReference type="Gene3D" id="3.30.70.141">
    <property type="entry name" value="Nucleoside diphosphate kinase-like domain"/>
    <property type="match status" value="1"/>
</dbReference>
<evidence type="ECO:0008006" key="3">
    <source>
        <dbReference type="Google" id="ProtNLM"/>
    </source>
</evidence>
<comment type="caution">
    <text evidence="1">The sequence shown here is derived from an EMBL/GenBank/DDBJ whole genome shotgun (WGS) entry which is preliminary data.</text>
</comment>
<keyword evidence="2" id="KW-1185">Reference proteome</keyword>
<dbReference type="SUPFAM" id="SSF54919">
    <property type="entry name" value="Nucleoside diphosphate kinase, NDK"/>
    <property type="match status" value="1"/>
</dbReference>
<sequence length="175" mass="19584">YVENINEDEPMYVINGFYMAMRDKYVLGKGIFYYVVAFDSEKVSWAKFRGDIIGATDPTVAPPGSIRGKMLTTWEDLDLDRAPDVGDNGVHASAGPIEGLKERTVWLQYAAEEDPFGKQLLAWTGDSIDKVKPWLDNAEVDEKINYGVKGKMFDVTEDKDSPWALALCNNLAHAK</sequence>
<dbReference type="EMBL" id="BRYB01003107">
    <property type="protein sequence ID" value="GMI30524.1"/>
    <property type="molecule type" value="Genomic_DNA"/>
</dbReference>
<gene>
    <name evidence="1" type="ORF">TeGR_g2052</name>
</gene>
<name>A0ABQ6MRC6_9STRA</name>